<dbReference type="InterPro" id="IPR035892">
    <property type="entry name" value="C2_domain_sf"/>
</dbReference>
<evidence type="ECO:0000256" key="1">
    <source>
        <dbReference type="SAM" id="MobiDB-lite"/>
    </source>
</evidence>
<gene>
    <name evidence="3" type="ORF">C7M84_021212</name>
</gene>
<comment type="caution">
    <text evidence="3">The sequence shown here is derived from an EMBL/GenBank/DDBJ whole genome shotgun (WGS) entry which is preliminary data.</text>
</comment>
<accession>A0A423S9Y9</accession>
<dbReference type="PROSITE" id="PS51911">
    <property type="entry name" value="C2_AIDA"/>
    <property type="match status" value="1"/>
</dbReference>
<evidence type="ECO:0000313" key="3">
    <source>
        <dbReference type="EMBL" id="ROT61051.1"/>
    </source>
</evidence>
<dbReference type="GO" id="GO:0016020">
    <property type="term" value="C:membrane"/>
    <property type="evidence" value="ECO:0007669"/>
    <property type="project" value="TreeGrafter"/>
</dbReference>
<dbReference type="GO" id="GO:0035091">
    <property type="term" value="F:phosphatidylinositol binding"/>
    <property type="evidence" value="ECO:0007669"/>
    <property type="project" value="TreeGrafter"/>
</dbReference>
<name>A0A423S9Y9_PENVA</name>
<feature type="domain" description="C2 Aida-type" evidence="2">
    <location>
        <begin position="226"/>
        <end position="375"/>
    </location>
</feature>
<feature type="compositionally biased region" description="Low complexity" evidence="1">
    <location>
        <begin position="29"/>
        <end position="49"/>
    </location>
</feature>
<dbReference type="AlphaFoldDB" id="A0A423S9Y9"/>
<reference evidence="3 4" key="2">
    <citation type="submission" date="2019-01" db="EMBL/GenBank/DDBJ databases">
        <title>The decoding of complex shrimp genome reveals the adaptation for benthos swimmer, frequently molting mechanism and breeding impact on genome.</title>
        <authorList>
            <person name="Sun Y."/>
            <person name="Gao Y."/>
            <person name="Yu Y."/>
        </authorList>
    </citation>
    <scope>NUCLEOTIDE SEQUENCE [LARGE SCALE GENOMIC DNA]</scope>
    <source>
        <tissue evidence="3">Muscle</tissue>
    </source>
</reference>
<dbReference type="PANTHER" id="PTHR28654:SF1">
    <property type="entry name" value="AXIN INTERACTOR, DORSALIZATION-ASSOCIATED PROTEIN"/>
    <property type="match status" value="1"/>
</dbReference>
<organism evidence="3 4">
    <name type="scientific">Penaeus vannamei</name>
    <name type="common">Whiteleg shrimp</name>
    <name type="synonym">Litopenaeus vannamei</name>
    <dbReference type="NCBI Taxonomy" id="6689"/>
    <lineage>
        <taxon>Eukaryota</taxon>
        <taxon>Metazoa</taxon>
        <taxon>Ecdysozoa</taxon>
        <taxon>Arthropoda</taxon>
        <taxon>Crustacea</taxon>
        <taxon>Multicrustacea</taxon>
        <taxon>Malacostraca</taxon>
        <taxon>Eumalacostraca</taxon>
        <taxon>Eucarida</taxon>
        <taxon>Decapoda</taxon>
        <taxon>Dendrobranchiata</taxon>
        <taxon>Penaeoidea</taxon>
        <taxon>Penaeidae</taxon>
        <taxon>Penaeus</taxon>
    </lineage>
</organism>
<sequence>MKLKSWDRVLANKKQTPRKTNREETAESGADVPGPADAAAARVREGPAGSTVLPAPTSNNLASVSSEAATVRELSKCLDLLETIRKMGSKTRVPVVLVYRERRHRTQHRHQEKGQSNKVVFAKEKRDFLSLLGLPGSMISEKGIDFSTAKKVLLQLLPFSKRKGSVSPHPKSELSEEEDDIPADARSTLSCDTCSSADSSETEEEVDVATDLAVLGATYAHKESVKPPPFRDSGSTYVSLDLEKIGIKNTRGVVCPFARVSVRDAQGGMVGAGSTQETSEWEVINKNYLRAPSQVHLQRPLEEMSEDVAIFIELRHYKPQKGVISTLCYTFLEKGDLKTGDFICELYSPPVDFSRRSLKTYTEKAFFLHLRVRLLKAEQDDLDLDSPRKP</sequence>
<dbReference type="PANTHER" id="PTHR28654">
    <property type="entry name" value="AXIN INTERACTOR, DORSALIZATION-ASSOCIATED PROTEIN"/>
    <property type="match status" value="1"/>
</dbReference>
<reference evidence="3 4" key="1">
    <citation type="submission" date="2018-04" db="EMBL/GenBank/DDBJ databases">
        <authorList>
            <person name="Zhang X."/>
            <person name="Yuan J."/>
            <person name="Li F."/>
            <person name="Xiang J."/>
        </authorList>
    </citation>
    <scope>NUCLEOTIDE SEQUENCE [LARGE SCALE GENOMIC DNA]</scope>
    <source>
        <tissue evidence="3">Muscle</tissue>
    </source>
</reference>
<dbReference type="Gene3D" id="2.60.40.150">
    <property type="entry name" value="C2 domain"/>
    <property type="match status" value="1"/>
</dbReference>
<protein>
    <submittedName>
        <fullName evidence="3">Putative axin interactor, dorsalization-associated protein isoform X2</fullName>
    </submittedName>
</protein>
<dbReference type="InterPro" id="IPR025939">
    <property type="entry name" value="Aida_C"/>
</dbReference>
<dbReference type="Proteomes" id="UP000283509">
    <property type="component" value="Unassembled WGS sequence"/>
</dbReference>
<dbReference type="Pfam" id="PF14186">
    <property type="entry name" value="Aida_C2"/>
    <property type="match status" value="1"/>
</dbReference>
<feature type="region of interest" description="Disordered" evidence="1">
    <location>
        <begin position="1"/>
        <end position="58"/>
    </location>
</feature>
<evidence type="ECO:0000313" key="4">
    <source>
        <dbReference type="Proteomes" id="UP000283509"/>
    </source>
</evidence>
<feature type="region of interest" description="Disordered" evidence="1">
    <location>
        <begin position="162"/>
        <end position="183"/>
    </location>
</feature>
<proteinExistence type="predicted"/>
<dbReference type="EMBL" id="QCYY01004403">
    <property type="protein sequence ID" value="ROT61051.1"/>
    <property type="molecule type" value="Genomic_DNA"/>
</dbReference>
<evidence type="ECO:0000259" key="2">
    <source>
        <dbReference type="PROSITE" id="PS51911"/>
    </source>
</evidence>
<keyword evidence="4" id="KW-1185">Reference proteome</keyword>